<dbReference type="PROSITE" id="PS51709">
    <property type="entry name" value="G_TRME"/>
    <property type="match status" value="1"/>
</dbReference>
<feature type="binding site" evidence="6">
    <location>
        <position position="121"/>
    </location>
    <ligand>
        <name>(6S)-5-formyl-5,6,7,8-tetrahydrofolate</name>
        <dbReference type="ChEBI" id="CHEBI:57457"/>
    </ligand>
</feature>
<dbReference type="InterPro" id="IPR027417">
    <property type="entry name" value="P-loop_NTPase"/>
</dbReference>
<keyword evidence="6" id="KW-0378">Hydrolase</keyword>
<dbReference type="Gene3D" id="3.40.50.300">
    <property type="entry name" value="P-loop containing nucleotide triphosphate hydrolases"/>
    <property type="match status" value="1"/>
</dbReference>
<dbReference type="GO" id="GO:0030488">
    <property type="term" value="P:tRNA methylation"/>
    <property type="evidence" value="ECO:0007669"/>
    <property type="project" value="TreeGrafter"/>
</dbReference>
<dbReference type="RefSeq" id="WP_009149419.1">
    <property type="nucleotide sequence ID" value="NZ_CP121471.1"/>
</dbReference>
<proteinExistence type="inferred from homology"/>
<evidence type="ECO:0000256" key="7">
    <source>
        <dbReference type="RuleBase" id="RU003313"/>
    </source>
</evidence>
<dbReference type="HAMAP" id="MF_00379">
    <property type="entry name" value="GTPase_MnmE"/>
    <property type="match status" value="1"/>
</dbReference>
<dbReference type="PANTHER" id="PTHR42714">
    <property type="entry name" value="TRNA MODIFICATION GTPASE GTPBP3"/>
    <property type="match status" value="1"/>
</dbReference>
<dbReference type="Proteomes" id="UP000002964">
    <property type="component" value="Unassembled WGS sequence"/>
</dbReference>
<dbReference type="OrthoDB" id="9805918at2"/>
<reference evidence="10" key="1">
    <citation type="submission" date="2011-06" db="EMBL/GenBank/DDBJ databases">
        <authorList>
            <consortium name="US DOE Joint Genome Institute (JGI-PGF)"/>
            <person name="Lucas S."/>
            <person name="Han J."/>
            <person name="Lapidus A."/>
            <person name="Cheng J.-F."/>
            <person name="Goodwin L."/>
            <person name="Pitluck S."/>
            <person name="Peters L."/>
            <person name="Land M.L."/>
            <person name="Hauser L."/>
            <person name="Vogl K."/>
            <person name="Liu Z."/>
            <person name="Overmann J."/>
            <person name="Frigaard N.-U."/>
            <person name="Bryant D.A."/>
            <person name="Woyke T.J."/>
        </authorList>
    </citation>
    <scope>NUCLEOTIDE SEQUENCE [LARGE SCALE GENOMIC DNA]</scope>
    <source>
        <strain evidence="10">970</strain>
    </source>
</reference>
<dbReference type="Gene3D" id="1.20.120.430">
    <property type="entry name" value="tRNA modification GTPase MnmE domain 2"/>
    <property type="match status" value="1"/>
</dbReference>
<evidence type="ECO:0000313" key="9">
    <source>
        <dbReference type="EMBL" id="EIC22514.1"/>
    </source>
</evidence>
<keyword evidence="3 6" id="KW-0547">Nucleotide-binding</keyword>
<dbReference type="eggNOG" id="COG0486">
    <property type="taxonomic scope" value="Bacteria"/>
</dbReference>
<dbReference type="GO" id="GO:0003924">
    <property type="term" value="F:GTPase activity"/>
    <property type="evidence" value="ECO:0007669"/>
    <property type="project" value="UniProtKB-UniRule"/>
</dbReference>
<gene>
    <name evidence="6" type="primary">mnmE</name>
    <name evidence="6" type="synonym">trmE</name>
    <name evidence="9" type="ORF">Thi970DRAFT_02781</name>
</gene>
<organism evidence="9 10">
    <name type="scientific">Thiorhodovibrio frisius</name>
    <dbReference type="NCBI Taxonomy" id="631362"/>
    <lineage>
        <taxon>Bacteria</taxon>
        <taxon>Pseudomonadati</taxon>
        <taxon>Pseudomonadota</taxon>
        <taxon>Gammaproteobacteria</taxon>
        <taxon>Chromatiales</taxon>
        <taxon>Chromatiaceae</taxon>
        <taxon>Thiorhodovibrio</taxon>
    </lineage>
</organism>
<keyword evidence="6" id="KW-0963">Cytoplasm</keyword>
<evidence type="ECO:0000256" key="3">
    <source>
        <dbReference type="ARBA" id="ARBA00022741"/>
    </source>
</evidence>
<dbReference type="NCBIfam" id="NF003661">
    <property type="entry name" value="PRK05291.1-3"/>
    <property type="match status" value="1"/>
</dbReference>
<feature type="binding site" evidence="6">
    <location>
        <position position="264"/>
    </location>
    <ligand>
        <name>Mg(2+)</name>
        <dbReference type="ChEBI" id="CHEBI:18420"/>
    </ligand>
</feature>
<feature type="binding site" evidence="6">
    <location>
        <position position="82"/>
    </location>
    <ligand>
        <name>(6S)-5-formyl-5,6,7,8-tetrahydrofolate</name>
        <dbReference type="ChEBI" id="CHEBI:57457"/>
    </ligand>
</feature>
<evidence type="ECO:0000256" key="5">
    <source>
        <dbReference type="ARBA" id="ARBA00023134"/>
    </source>
</evidence>
<feature type="binding site" evidence="6">
    <location>
        <begin position="239"/>
        <end position="244"/>
    </location>
    <ligand>
        <name>GTP</name>
        <dbReference type="ChEBI" id="CHEBI:37565"/>
    </ligand>
</feature>
<dbReference type="GO" id="GO:0005525">
    <property type="term" value="F:GTP binding"/>
    <property type="evidence" value="ECO:0007669"/>
    <property type="project" value="UniProtKB-UniRule"/>
</dbReference>
<keyword evidence="2 6" id="KW-0819">tRNA processing</keyword>
<dbReference type="InterPro" id="IPR006073">
    <property type="entry name" value="GTP-bd"/>
</dbReference>
<dbReference type="PANTHER" id="PTHR42714:SF2">
    <property type="entry name" value="TRNA MODIFICATION GTPASE GTPBP3, MITOCHONDRIAL"/>
    <property type="match status" value="1"/>
</dbReference>
<dbReference type="CDD" id="cd04164">
    <property type="entry name" value="trmE"/>
    <property type="match status" value="1"/>
</dbReference>
<comment type="cofactor">
    <cofactor evidence="6">
        <name>K(+)</name>
        <dbReference type="ChEBI" id="CHEBI:29103"/>
    </cofactor>
    <text evidence="6">Binds 1 potassium ion per subunit.</text>
</comment>
<dbReference type="NCBIfam" id="TIGR00450">
    <property type="entry name" value="mnmE_trmE_thdF"/>
    <property type="match status" value="1"/>
</dbReference>
<dbReference type="InterPro" id="IPR027368">
    <property type="entry name" value="MnmE_dom2"/>
</dbReference>
<dbReference type="AlphaFoldDB" id="H8Z1G5"/>
<accession>H8Z1G5</accession>
<dbReference type="InterPro" id="IPR004520">
    <property type="entry name" value="GTPase_MnmE"/>
</dbReference>
<dbReference type="GO" id="GO:0002098">
    <property type="term" value="P:tRNA wobble uridine modification"/>
    <property type="evidence" value="ECO:0007669"/>
    <property type="project" value="TreeGrafter"/>
</dbReference>
<dbReference type="InterPro" id="IPR018948">
    <property type="entry name" value="GTP-bd_TrmE_N"/>
</dbReference>
<dbReference type="InterPro" id="IPR031168">
    <property type="entry name" value="G_TrmE"/>
</dbReference>
<dbReference type="InterPro" id="IPR025867">
    <property type="entry name" value="MnmE_helical"/>
</dbReference>
<dbReference type="Pfam" id="PF10396">
    <property type="entry name" value="TrmE_N"/>
    <property type="match status" value="1"/>
</dbReference>
<dbReference type="GO" id="GO:0005829">
    <property type="term" value="C:cytosol"/>
    <property type="evidence" value="ECO:0007669"/>
    <property type="project" value="TreeGrafter"/>
</dbReference>
<dbReference type="EMBL" id="JH603169">
    <property type="protein sequence ID" value="EIC22514.1"/>
    <property type="molecule type" value="Genomic_DNA"/>
</dbReference>
<feature type="binding site" evidence="6">
    <location>
        <begin position="283"/>
        <end position="286"/>
    </location>
    <ligand>
        <name>GTP</name>
        <dbReference type="ChEBI" id="CHEBI:37565"/>
    </ligand>
</feature>
<comment type="similarity">
    <text evidence="1 6 7">Belongs to the TRAFAC class TrmE-Era-EngA-EngB-Septin-like GTPase superfamily. TrmE GTPase family.</text>
</comment>
<dbReference type="NCBIfam" id="TIGR00231">
    <property type="entry name" value="small_GTP"/>
    <property type="match status" value="1"/>
</dbReference>
<evidence type="ECO:0000259" key="8">
    <source>
        <dbReference type="PROSITE" id="PS51709"/>
    </source>
</evidence>
<evidence type="ECO:0000256" key="4">
    <source>
        <dbReference type="ARBA" id="ARBA00022958"/>
    </source>
</evidence>
<dbReference type="SUPFAM" id="SSF52540">
    <property type="entry name" value="P-loop containing nucleoside triphosphate hydrolases"/>
    <property type="match status" value="1"/>
</dbReference>
<evidence type="ECO:0000256" key="2">
    <source>
        <dbReference type="ARBA" id="ARBA00022694"/>
    </source>
</evidence>
<feature type="binding site" evidence="6">
    <location>
        <position position="466"/>
    </location>
    <ligand>
        <name>(6S)-5-formyl-5,6,7,8-tetrahydrofolate</name>
        <dbReference type="ChEBI" id="CHEBI:57457"/>
    </ligand>
</feature>
<protein>
    <recommendedName>
        <fullName evidence="6">tRNA modification GTPase MnmE</fullName>
        <ecNumber evidence="6">3.6.-.-</ecNumber>
    </recommendedName>
</protein>
<dbReference type="STRING" id="631362.Thi970DRAFT_02781"/>
<dbReference type="Pfam" id="PF01926">
    <property type="entry name" value="MMR_HSR1"/>
    <property type="match status" value="1"/>
</dbReference>
<comment type="caution">
    <text evidence="6">Lacks conserved residue(s) required for the propagation of feature annotation.</text>
</comment>
<keyword evidence="6" id="KW-0479">Metal-binding</keyword>
<comment type="subcellular location">
    <subcellularLocation>
        <location evidence="6">Cytoplasm</location>
    </subcellularLocation>
</comment>
<feature type="domain" description="TrmE-type G" evidence="8">
    <location>
        <begin position="229"/>
        <end position="389"/>
    </location>
</feature>
<dbReference type="InterPro" id="IPR005225">
    <property type="entry name" value="Small_GTP-bd"/>
</dbReference>
<feature type="binding site" evidence="6">
    <location>
        <position position="243"/>
    </location>
    <ligand>
        <name>Mg(2+)</name>
        <dbReference type="ChEBI" id="CHEBI:18420"/>
    </ligand>
</feature>
<feature type="binding site" evidence="6">
    <location>
        <position position="25"/>
    </location>
    <ligand>
        <name>(6S)-5-formyl-5,6,7,8-tetrahydrofolate</name>
        <dbReference type="ChEBI" id="CHEBI:57457"/>
    </ligand>
</feature>
<reference evidence="9 10" key="2">
    <citation type="submission" date="2011-11" db="EMBL/GenBank/DDBJ databases">
        <authorList>
            <consortium name="US DOE Joint Genome Institute"/>
            <person name="Lucas S."/>
            <person name="Han J."/>
            <person name="Lapidus A."/>
            <person name="Cheng J.-F."/>
            <person name="Goodwin L."/>
            <person name="Pitluck S."/>
            <person name="Peters L."/>
            <person name="Ovchinnikova G."/>
            <person name="Zhang X."/>
            <person name="Detter J.C."/>
            <person name="Han C."/>
            <person name="Tapia R."/>
            <person name="Land M."/>
            <person name="Hauser L."/>
            <person name="Kyrpides N."/>
            <person name="Ivanova N."/>
            <person name="Pagani I."/>
            <person name="Vogl K."/>
            <person name="Liu Z."/>
            <person name="Overmann J."/>
            <person name="Frigaard N.-U."/>
            <person name="Bryant D."/>
            <person name="Woyke T."/>
        </authorList>
    </citation>
    <scope>NUCLEOTIDE SEQUENCE [LARGE SCALE GENOMIC DNA]</scope>
    <source>
        <strain evidence="9 10">970</strain>
    </source>
</reference>
<evidence type="ECO:0000313" key="10">
    <source>
        <dbReference type="Proteomes" id="UP000002964"/>
    </source>
</evidence>
<dbReference type="Pfam" id="PF12631">
    <property type="entry name" value="MnmE_helical"/>
    <property type="match status" value="1"/>
</dbReference>
<keyword evidence="10" id="KW-1185">Reference proteome</keyword>
<keyword evidence="6" id="KW-0460">Magnesium</keyword>
<dbReference type="Gene3D" id="3.30.1360.120">
    <property type="entry name" value="Probable tRNA modification gtpase trme, domain 1"/>
    <property type="match status" value="1"/>
</dbReference>
<dbReference type="InterPro" id="IPR027266">
    <property type="entry name" value="TrmE/GcvT-like"/>
</dbReference>
<feature type="binding site" evidence="6">
    <location>
        <begin position="258"/>
        <end position="264"/>
    </location>
    <ligand>
        <name>GTP</name>
        <dbReference type="ChEBI" id="CHEBI:37565"/>
    </ligand>
</feature>
<name>H8Z1G5_9GAMM</name>
<dbReference type="GO" id="GO:0046872">
    <property type="term" value="F:metal ion binding"/>
    <property type="evidence" value="ECO:0007669"/>
    <property type="project" value="UniProtKB-KW"/>
</dbReference>
<dbReference type="EC" id="3.6.-.-" evidence="6"/>
<keyword evidence="5 6" id="KW-0342">GTP-binding</keyword>
<sequence>MHASEPDTIAAVATATGRGGIGVVRVSGARVESIAEALIGKTLPPRQAMLASFRDAGGETIDQGIAVFFRPPASYTGEAVLELQAHGAPVVLDLLLARVIELGARLARPGEFTERAFLNAKLDLTQAEAVADLIASTNQRQARLARQTLEGALGEQVAGLQSRLTRQRVLIEAELDFSDEDIDPSELHAVAGDKPATTAPAMVQGIEQLCQDIDQLLGLCHQGERIRDGLRVVIAGPPNAGKSSLLNQLVGRDTAIVTTTPGTTRDLIRSEVNLDGMPLHLVDTAGIRDSTDLVEQEGIRRAREQIASSDLVLWLYDAADGERPTSGDLQELAGSSPVTVVRNKIDLIGETPGCFALKGALAPSSELRICAKSGEGLDDLKTHLKECAGFQSGVEGAFLARRRHLVALQQTQGHLRQAQRSLASGQGSEILAEDLRQAQRTLGELTGEFSSEDLLGEIFSTFCIGK</sequence>
<evidence type="ECO:0000256" key="6">
    <source>
        <dbReference type="HAMAP-Rule" id="MF_00379"/>
    </source>
</evidence>
<comment type="subunit">
    <text evidence="6">Homodimer. Heterotetramer of two MnmE and two MnmG subunits.</text>
</comment>
<dbReference type="HOGENOM" id="CLU_019624_3_1_6"/>
<dbReference type="CDD" id="cd14858">
    <property type="entry name" value="TrmE_N"/>
    <property type="match status" value="1"/>
</dbReference>
<evidence type="ECO:0000256" key="1">
    <source>
        <dbReference type="ARBA" id="ARBA00011043"/>
    </source>
</evidence>
<keyword evidence="4 6" id="KW-0630">Potassium</keyword>
<comment type="function">
    <text evidence="6">Exhibits a very high intrinsic GTPase hydrolysis rate. Involved in the addition of a carboxymethylaminomethyl (cmnm) group at the wobble position (U34) of certain tRNAs, forming tRNA-cmnm(5)s(2)U34.</text>
</comment>